<accession>A0A0D8XN04</accession>
<dbReference type="Proteomes" id="UP000053766">
    <property type="component" value="Unassembled WGS sequence"/>
</dbReference>
<organism evidence="1 2">
    <name type="scientific">Dictyocaulus viviparus</name>
    <name type="common">Bovine lungworm</name>
    <dbReference type="NCBI Taxonomy" id="29172"/>
    <lineage>
        <taxon>Eukaryota</taxon>
        <taxon>Metazoa</taxon>
        <taxon>Ecdysozoa</taxon>
        <taxon>Nematoda</taxon>
        <taxon>Chromadorea</taxon>
        <taxon>Rhabditida</taxon>
        <taxon>Rhabditina</taxon>
        <taxon>Rhabditomorpha</taxon>
        <taxon>Strongyloidea</taxon>
        <taxon>Metastrongylidae</taxon>
        <taxon>Dictyocaulus</taxon>
    </lineage>
</organism>
<protein>
    <submittedName>
        <fullName evidence="1">Uncharacterized protein</fullName>
    </submittedName>
</protein>
<dbReference type="AlphaFoldDB" id="A0A0D8XN04"/>
<dbReference type="EMBL" id="KN716373">
    <property type="protein sequence ID" value="KJH46028.1"/>
    <property type="molecule type" value="Genomic_DNA"/>
</dbReference>
<keyword evidence="2" id="KW-1185">Reference proteome</keyword>
<reference evidence="1 2" key="1">
    <citation type="submission" date="2013-11" db="EMBL/GenBank/DDBJ databases">
        <title>Draft genome of the bovine lungworm Dictyocaulus viviparus.</title>
        <authorList>
            <person name="Mitreva M."/>
        </authorList>
    </citation>
    <scope>NUCLEOTIDE SEQUENCE [LARGE SCALE GENOMIC DNA]</scope>
    <source>
        <strain evidence="1 2">HannoverDv2000</strain>
    </source>
</reference>
<gene>
    <name evidence="1" type="ORF">DICVIV_07914</name>
</gene>
<evidence type="ECO:0000313" key="2">
    <source>
        <dbReference type="Proteomes" id="UP000053766"/>
    </source>
</evidence>
<proteinExistence type="predicted"/>
<reference evidence="2" key="2">
    <citation type="journal article" date="2016" name="Sci. Rep.">
        <title>Dictyocaulus viviparus genome, variome and transcriptome elucidate lungworm biology and support future intervention.</title>
        <authorList>
            <person name="McNulty S.N."/>
            <person name="Strube C."/>
            <person name="Rosa B.A."/>
            <person name="Martin J.C."/>
            <person name="Tyagi R."/>
            <person name="Choi Y.J."/>
            <person name="Wang Q."/>
            <person name="Hallsworth Pepin K."/>
            <person name="Zhang X."/>
            <person name="Ozersky P."/>
            <person name="Wilson R.K."/>
            <person name="Sternberg P.W."/>
            <person name="Gasser R.B."/>
            <person name="Mitreva M."/>
        </authorList>
    </citation>
    <scope>NUCLEOTIDE SEQUENCE [LARGE SCALE GENOMIC DNA]</scope>
    <source>
        <strain evidence="2">HannoverDv2000</strain>
    </source>
</reference>
<sequence length="75" mass="8207">MSFKELFAWFSRFDSDIKPAEDLSAVGTLAAPSIRGKCSLECYSRCMQSGTLHNDCDTNPGHAALEKLLPHCDTA</sequence>
<evidence type="ECO:0000313" key="1">
    <source>
        <dbReference type="EMBL" id="KJH46028.1"/>
    </source>
</evidence>
<name>A0A0D8XN04_DICVI</name>
<dbReference type="OrthoDB" id="5866024at2759"/>